<gene>
    <name evidence="5" type="ORF">JOF54_000551</name>
</gene>
<dbReference type="CDD" id="cd00317">
    <property type="entry name" value="cyclophilin"/>
    <property type="match status" value="1"/>
</dbReference>
<evidence type="ECO:0000259" key="4">
    <source>
        <dbReference type="PROSITE" id="PS50072"/>
    </source>
</evidence>
<evidence type="ECO:0000313" key="5">
    <source>
        <dbReference type="EMBL" id="MBP2415629.1"/>
    </source>
</evidence>
<reference evidence="5 6" key="1">
    <citation type="submission" date="2021-03" db="EMBL/GenBank/DDBJ databases">
        <title>Sequencing the genomes of 1000 actinobacteria strains.</title>
        <authorList>
            <person name="Klenk H.-P."/>
        </authorList>
    </citation>
    <scope>NUCLEOTIDE SEQUENCE [LARGE SCALE GENOMIC DNA]</scope>
    <source>
        <strain evidence="5 6">DSM 12936</strain>
    </source>
</reference>
<keyword evidence="2" id="KW-0697">Rotamase</keyword>
<dbReference type="EC" id="5.2.1.8" evidence="2"/>
<sequence>MPGTDLPRRPRALALTGLVLALTGLAACAPPSSTPAPSADGSASAGAGSSAPSADADPAGCAYPAEGEAAKPVNPPPTGDVETTGTVKYTLQLNGDAPGETGGDVTITMDRSATPCTVNSFASLADQGYFDGTSCHRLADSGLFVLQCGDPTGTGSGGPGYSFADELTGEESYTRGVVAMANAGPDTNGSQFFLVWEDSTGLPPSYTVFGTMDSASRDVVAGIAGEGQDGSYGDGTGKPNNPAKITAVTKG</sequence>
<keyword evidence="6" id="KW-1185">Reference proteome</keyword>
<organism evidence="5 6">
    <name type="scientific">Microlunatus capsulatus</name>
    <dbReference type="NCBI Taxonomy" id="99117"/>
    <lineage>
        <taxon>Bacteria</taxon>
        <taxon>Bacillati</taxon>
        <taxon>Actinomycetota</taxon>
        <taxon>Actinomycetes</taxon>
        <taxon>Propionibacteriales</taxon>
        <taxon>Propionibacteriaceae</taxon>
        <taxon>Microlunatus</taxon>
    </lineage>
</organism>
<evidence type="ECO:0000256" key="3">
    <source>
        <dbReference type="SAM" id="MobiDB-lite"/>
    </source>
</evidence>
<feature type="region of interest" description="Disordered" evidence="3">
    <location>
        <begin position="225"/>
        <end position="251"/>
    </location>
</feature>
<protein>
    <recommendedName>
        <fullName evidence="2">Peptidyl-prolyl cis-trans isomerase</fullName>
        <shortName evidence="2">PPIase</shortName>
        <ecNumber evidence="2">5.2.1.8</ecNumber>
    </recommendedName>
</protein>
<feature type="region of interest" description="Disordered" evidence="3">
    <location>
        <begin position="27"/>
        <end position="83"/>
    </location>
</feature>
<evidence type="ECO:0000313" key="6">
    <source>
        <dbReference type="Proteomes" id="UP000758168"/>
    </source>
</evidence>
<dbReference type="SUPFAM" id="SSF50891">
    <property type="entry name" value="Cyclophilin-like"/>
    <property type="match status" value="1"/>
</dbReference>
<dbReference type="Proteomes" id="UP000758168">
    <property type="component" value="Unassembled WGS sequence"/>
</dbReference>
<dbReference type="PROSITE" id="PS50072">
    <property type="entry name" value="CSA_PPIASE_2"/>
    <property type="match status" value="1"/>
</dbReference>
<name>A0ABS4Z3K9_9ACTN</name>
<dbReference type="PANTHER" id="PTHR45625:SF3">
    <property type="entry name" value="PEPTIDYL-PROLYL CIS-TRANS ISOMERASE B-RELATED"/>
    <property type="match status" value="1"/>
</dbReference>
<keyword evidence="2 5" id="KW-0413">Isomerase</keyword>
<dbReference type="InterPro" id="IPR044666">
    <property type="entry name" value="Cyclophilin_A-like"/>
</dbReference>
<keyword evidence="2" id="KW-0732">Signal</keyword>
<comment type="caution">
    <text evidence="5">The sequence shown here is derived from an EMBL/GenBank/DDBJ whole genome shotgun (WGS) entry which is preliminary data.</text>
</comment>
<feature type="chain" id="PRO_5044970933" description="Peptidyl-prolyl cis-trans isomerase" evidence="2">
    <location>
        <begin position="30"/>
        <end position="251"/>
    </location>
</feature>
<dbReference type="InterPro" id="IPR002130">
    <property type="entry name" value="Cyclophilin-type_PPIase_dom"/>
</dbReference>
<evidence type="ECO:0000256" key="1">
    <source>
        <dbReference type="ARBA" id="ARBA00002388"/>
    </source>
</evidence>
<dbReference type="EMBL" id="JAGIOB010000001">
    <property type="protein sequence ID" value="MBP2415629.1"/>
    <property type="molecule type" value="Genomic_DNA"/>
</dbReference>
<feature type="compositionally biased region" description="Gly residues" evidence="3">
    <location>
        <begin position="225"/>
        <end position="236"/>
    </location>
</feature>
<feature type="domain" description="PPIase cyclophilin-type" evidence="4">
    <location>
        <begin position="92"/>
        <end position="250"/>
    </location>
</feature>
<comment type="similarity">
    <text evidence="2">Belongs to the cyclophilin-type PPIase family.</text>
</comment>
<dbReference type="PRINTS" id="PR00153">
    <property type="entry name" value="CSAPPISMRASE"/>
</dbReference>
<dbReference type="GO" id="GO:0003755">
    <property type="term" value="F:peptidyl-prolyl cis-trans isomerase activity"/>
    <property type="evidence" value="ECO:0007669"/>
    <property type="project" value="UniProtKB-EC"/>
</dbReference>
<evidence type="ECO:0000256" key="2">
    <source>
        <dbReference type="RuleBase" id="RU363019"/>
    </source>
</evidence>
<feature type="compositionally biased region" description="Low complexity" evidence="3">
    <location>
        <begin position="27"/>
        <end position="62"/>
    </location>
</feature>
<dbReference type="RefSeq" id="WP_307803764.1">
    <property type="nucleotide sequence ID" value="NZ_BAAAMH010000022.1"/>
</dbReference>
<dbReference type="InterPro" id="IPR029000">
    <property type="entry name" value="Cyclophilin-like_dom_sf"/>
</dbReference>
<feature type="signal peptide" evidence="2">
    <location>
        <begin position="1"/>
        <end position="29"/>
    </location>
</feature>
<comment type="catalytic activity">
    <reaction evidence="2">
        <text>[protein]-peptidylproline (omega=180) = [protein]-peptidylproline (omega=0)</text>
        <dbReference type="Rhea" id="RHEA:16237"/>
        <dbReference type="Rhea" id="RHEA-COMP:10747"/>
        <dbReference type="Rhea" id="RHEA-COMP:10748"/>
        <dbReference type="ChEBI" id="CHEBI:83833"/>
        <dbReference type="ChEBI" id="CHEBI:83834"/>
        <dbReference type="EC" id="5.2.1.8"/>
    </reaction>
</comment>
<dbReference type="Gene3D" id="2.40.100.10">
    <property type="entry name" value="Cyclophilin-like"/>
    <property type="match status" value="1"/>
</dbReference>
<dbReference type="PANTHER" id="PTHR45625">
    <property type="entry name" value="PEPTIDYL-PROLYL CIS-TRANS ISOMERASE-RELATED"/>
    <property type="match status" value="1"/>
</dbReference>
<accession>A0ABS4Z3K9</accession>
<proteinExistence type="inferred from homology"/>
<comment type="function">
    <text evidence="1 2">PPIases accelerate the folding of proteins. It catalyzes the cis-trans isomerization of proline imidic peptide bonds in oligopeptides.</text>
</comment>
<dbReference type="Pfam" id="PF00160">
    <property type="entry name" value="Pro_isomerase"/>
    <property type="match status" value="1"/>
</dbReference>